<keyword evidence="2" id="KW-0560">Oxidoreductase</keyword>
<organism evidence="7 8">
    <name type="scientific">Rarobacter faecitabidus</name>
    <dbReference type="NCBI Taxonomy" id="13243"/>
    <lineage>
        <taxon>Bacteria</taxon>
        <taxon>Bacillati</taxon>
        <taxon>Actinomycetota</taxon>
        <taxon>Actinomycetes</taxon>
        <taxon>Micrococcales</taxon>
        <taxon>Rarobacteraceae</taxon>
        <taxon>Rarobacter</taxon>
    </lineage>
</organism>
<sequence>MADPRGFLVSRAREIPADRSVDERVRDWDEVRACLPLTVEDRSVAARQAGRCMDCGVPFCHFSCPLGNLVPDWNDLARQEHWGDASERLHATNNFPEITGRLCPALCESACVLSITDPAVTIRNIELTIAEEAFARGVIQAQPAQAHSAKRVAVVGSGPAGLAAAQQLTRSGHSVAVFEKADAPGGLLRYGIPEFKMSAAVVDRRVEQMRQEGTAFHLGVDVGVDVTPDELRDRFDAVIIAAGSTVPRDMQVPGRDLRGVIQAMDYLVPATRRVHGLPNEELWDARGQRVVVIGGGDTGSDCVGTAVRQGAASITQLEIMPKPPKSRAAHQPWPVHPQVYKVTSSHQEGGERLYRLATSAFESTDGERVSGVVLDEVAFADGRFAPTSADALRLDADLVILAMGFVGVPADEFARWGLPVDERGRIERDEAFTTCQEGVFVAGDAGRGQSLIVWAIAEGRSVAAAVDEYLSGDTQLHRPITAHTQSMTA</sequence>
<dbReference type="PANTHER" id="PTHR43100">
    <property type="entry name" value="GLUTAMATE SYNTHASE [NADPH] SMALL CHAIN"/>
    <property type="match status" value="1"/>
</dbReference>
<dbReference type="RefSeq" id="WP_142118908.1">
    <property type="nucleotide sequence ID" value="NZ_BAAASV010000003.1"/>
</dbReference>
<dbReference type="InterPro" id="IPR023753">
    <property type="entry name" value="FAD/NAD-binding_dom"/>
</dbReference>
<comment type="pathway">
    <text evidence="4">Amino-acid biosynthesis.</text>
</comment>
<dbReference type="Gene3D" id="3.50.50.60">
    <property type="entry name" value="FAD/NAD(P)-binding domain"/>
    <property type="match status" value="2"/>
</dbReference>
<reference evidence="7 8" key="1">
    <citation type="submission" date="2019-06" db="EMBL/GenBank/DDBJ databases">
        <title>Sequencing the genomes of 1000 actinobacteria strains.</title>
        <authorList>
            <person name="Klenk H.-P."/>
        </authorList>
    </citation>
    <scope>NUCLEOTIDE SEQUENCE [LARGE SCALE GENOMIC DNA]</scope>
    <source>
        <strain evidence="7 8">DSM 4813</strain>
    </source>
</reference>
<keyword evidence="3" id="KW-0314">Glutamate biosynthesis</keyword>
<dbReference type="NCBIfam" id="TIGR01317">
    <property type="entry name" value="GOGAT_sm_gam"/>
    <property type="match status" value="1"/>
</dbReference>
<dbReference type="Pfam" id="PF14691">
    <property type="entry name" value="Fer4_20"/>
    <property type="match status" value="1"/>
</dbReference>
<evidence type="ECO:0000259" key="5">
    <source>
        <dbReference type="Pfam" id="PF07992"/>
    </source>
</evidence>
<keyword evidence="1" id="KW-0028">Amino-acid biosynthesis</keyword>
<dbReference type="Gene3D" id="1.10.1060.10">
    <property type="entry name" value="Alpha-helical ferredoxin"/>
    <property type="match status" value="1"/>
</dbReference>
<dbReference type="GO" id="GO:0051536">
    <property type="term" value="F:iron-sulfur cluster binding"/>
    <property type="evidence" value="ECO:0007669"/>
    <property type="project" value="InterPro"/>
</dbReference>
<evidence type="ECO:0000256" key="4">
    <source>
        <dbReference type="ARBA" id="ARBA00029440"/>
    </source>
</evidence>
<evidence type="ECO:0000256" key="1">
    <source>
        <dbReference type="ARBA" id="ARBA00022605"/>
    </source>
</evidence>
<name>A0A542ZUY4_RARFA</name>
<gene>
    <name evidence="7" type="ORF">FB461_0655</name>
</gene>
<dbReference type="EMBL" id="VFOS01000001">
    <property type="protein sequence ID" value="TQL64164.1"/>
    <property type="molecule type" value="Genomic_DNA"/>
</dbReference>
<dbReference type="GO" id="GO:0016639">
    <property type="term" value="F:oxidoreductase activity, acting on the CH-NH2 group of donors, NAD or NADP as acceptor"/>
    <property type="evidence" value="ECO:0007669"/>
    <property type="project" value="InterPro"/>
</dbReference>
<dbReference type="PRINTS" id="PR00419">
    <property type="entry name" value="ADXRDTASE"/>
</dbReference>
<accession>A0A542ZUY4</accession>
<dbReference type="SUPFAM" id="SSF46548">
    <property type="entry name" value="alpha-helical ferredoxin"/>
    <property type="match status" value="1"/>
</dbReference>
<keyword evidence="8" id="KW-1185">Reference proteome</keyword>
<evidence type="ECO:0000313" key="8">
    <source>
        <dbReference type="Proteomes" id="UP000315389"/>
    </source>
</evidence>
<dbReference type="OrthoDB" id="9803192at2"/>
<protein>
    <submittedName>
        <fullName evidence="7">Glutamate synthase (NADPH/NADH) small chain</fullName>
    </submittedName>
</protein>
<dbReference type="InterPro" id="IPR036188">
    <property type="entry name" value="FAD/NAD-bd_sf"/>
</dbReference>
<dbReference type="PANTHER" id="PTHR43100:SF1">
    <property type="entry name" value="GLUTAMATE SYNTHASE [NADPH] SMALL CHAIN"/>
    <property type="match status" value="1"/>
</dbReference>
<evidence type="ECO:0000256" key="3">
    <source>
        <dbReference type="ARBA" id="ARBA00023164"/>
    </source>
</evidence>
<feature type="domain" description="FAD/NAD(P)-binding" evidence="5">
    <location>
        <begin position="151"/>
        <end position="459"/>
    </location>
</feature>
<dbReference type="InterPro" id="IPR009051">
    <property type="entry name" value="Helical_ferredxn"/>
</dbReference>
<dbReference type="InterPro" id="IPR028261">
    <property type="entry name" value="DPD_II"/>
</dbReference>
<dbReference type="InterPro" id="IPR006005">
    <property type="entry name" value="Glut_synth_ssu1"/>
</dbReference>
<evidence type="ECO:0000256" key="2">
    <source>
        <dbReference type="ARBA" id="ARBA00023002"/>
    </source>
</evidence>
<comment type="caution">
    <text evidence="7">The sequence shown here is derived from an EMBL/GenBank/DDBJ whole genome shotgun (WGS) entry which is preliminary data.</text>
</comment>
<dbReference type="AlphaFoldDB" id="A0A542ZUY4"/>
<evidence type="ECO:0000313" key="7">
    <source>
        <dbReference type="EMBL" id="TQL64164.1"/>
    </source>
</evidence>
<dbReference type="GO" id="GO:0006537">
    <property type="term" value="P:glutamate biosynthetic process"/>
    <property type="evidence" value="ECO:0007669"/>
    <property type="project" value="UniProtKB-KW"/>
</dbReference>
<proteinExistence type="predicted"/>
<dbReference type="SUPFAM" id="SSF51971">
    <property type="entry name" value="Nucleotide-binding domain"/>
    <property type="match status" value="2"/>
</dbReference>
<dbReference type="InterPro" id="IPR051394">
    <property type="entry name" value="Glutamate_Synthase"/>
</dbReference>
<dbReference type="Proteomes" id="UP000315389">
    <property type="component" value="Unassembled WGS sequence"/>
</dbReference>
<dbReference type="Pfam" id="PF07992">
    <property type="entry name" value="Pyr_redox_2"/>
    <property type="match status" value="1"/>
</dbReference>
<feature type="domain" description="Dihydroprymidine dehydrogenase" evidence="6">
    <location>
        <begin position="42"/>
        <end position="136"/>
    </location>
</feature>
<evidence type="ECO:0000259" key="6">
    <source>
        <dbReference type="Pfam" id="PF14691"/>
    </source>
</evidence>